<reference evidence="2 3" key="1">
    <citation type="submission" date="2017-02" db="EMBL/GenBank/DDBJ databases">
        <title>Draft Genome Sequence of Streptomyces tsukubaensis F601, a Producer of the immunosuppressant tacrolimus FK506.</title>
        <authorList>
            <person name="Zong G."/>
            <person name="Zhong C."/>
            <person name="Fu J."/>
            <person name="Qin R."/>
            <person name="Cao G."/>
        </authorList>
    </citation>
    <scope>NUCLEOTIDE SEQUENCE [LARGE SCALE GENOMIC DNA]</scope>
    <source>
        <strain evidence="2 3">F601</strain>
    </source>
</reference>
<feature type="transmembrane region" description="Helical" evidence="1">
    <location>
        <begin position="317"/>
        <end position="338"/>
    </location>
</feature>
<dbReference type="RefSeq" id="WP_077973633.1">
    <property type="nucleotide sequence ID" value="NZ_CP045178.1"/>
</dbReference>
<proteinExistence type="predicted"/>
<dbReference type="GO" id="GO:0005886">
    <property type="term" value="C:plasma membrane"/>
    <property type="evidence" value="ECO:0007669"/>
    <property type="project" value="UniProtKB-SubCell"/>
</dbReference>
<dbReference type="Pfam" id="PF12679">
    <property type="entry name" value="ABC2_membrane_2"/>
    <property type="match status" value="1"/>
</dbReference>
<keyword evidence="1" id="KW-0812">Transmembrane</keyword>
<keyword evidence="1" id="KW-0472">Membrane</keyword>
<feature type="transmembrane region" description="Helical" evidence="1">
    <location>
        <begin position="36"/>
        <end position="55"/>
    </location>
</feature>
<keyword evidence="3" id="KW-1185">Reference proteome</keyword>
<accession>A0A1V4A096</accession>
<feature type="transmembrane region" description="Helical" evidence="1">
    <location>
        <begin position="100"/>
        <end position="122"/>
    </location>
</feature>
<dbReference type="OrthoDB" id="3579673at2"/>
<dbReference type="STRING" id="83656.B1H18_30375"/>
<dbReference type="PANTHER" id="PTHR43471">
    <property type="entry name" value="ABC TRANSPORTER PERMEASE"/>
    <property type="match status" value="1"/>
</dbReference>
<feature type="transmembrane region" description="Helical" evidence="1">
    <location>
        <begin position="219"/>
        <end position="237"/>
    </location>
</feature>
<evidence type="ECO:0000313" key="2">
    <source>
        <dbReference type="EMBL" id="OON72225.1"/>
    </source>
</evidence>
<dbReference type="GO" id="GO:0140359">
    <property type="term" value="F:ABC-type transporter activity"/>
    <property type="evidence" value="ECO:0007669"/>
    <property type="project" value="InterPro"/>
</dbReference>
<feature type="transmembrane region" description="Helical" evidence="1">
    <location>
        <begin position="152"/>
        <end position="183"/>
    </location>
</feature>
<keyword evidence="1" id="KW-1133">Transmembrane helix</keyword>
<evidence type="ECO:0000313" key="3">
    <source>
        <dbReference type="Proteomes" id="UP000190539"/>
    </source>
</evidence>
<gene>
    <name evidence="2" type="ORF">B1H18_30375</name>
</gene>
<organism evidence="2 3">
    <name type="scientific">Streptomyces tsukubensis</name>
    <dbReference type="NCBI Taxonomy" id="83656"/>
    <lineage>
        <taxon>Bacteria</taxon>
        <taxon>Bacillati</taxon>
        <taxon>Actinomycetota</taxon>
        <taxon>Actinomycetes</taxon>
        <taxon>Kitasatosporales</taxon>
        <taxon>Streptomycetaceae</taxon>
        <taxon>Streptomyces</taxon>
    </lineage>
</organism>
<protein>
    <recommendedName>
        <fullName evidence="4">Transmembrane transport protein</fullName>
    </recommendedName>
</protein>
<evidence type="ECO:0000256" key="1">
    <source>
        <dbReference type="SAM" id="Phobius"/>
    </source>
</evidence>
<dbReference type="EMBL" id="MVFC01000040">
    <property type="protein sequence ID" value="OON72225.1"/>
    <property type="molecule type" value="Genomic_DNA"/>
</dbReference>
<sequence>MSADSATLTRPTSEPSGARPGVLHGLTWLVWRQHRAAAWTALALLVVIAGAAVYLHSATTSYQSANHITGCTLFGGGKRCESNQEAIWDYREKYRDGLRYVSLLGLAVPFLGGLFVGAPLIARELEAGTHRLVWAQSVTRTRWLAHKLALPLVAMLVFSALTSWIVSWMVTGAGQATIGLYWYDRVNFVPMGPALVGYSLFFIALGAATGALLRKTVTAMAVTLAGSGLVFGLVSWVRPHLVGQVSTLTKGAIPNNELDWIQGSGPATQAGHRFPSSFCDSAMGQGDGAYEKCLNKAGATYDWTDLHPISHMRELQFAEAGVCVVLAALLLGLTWWWVGRRAY</sequence>
<dbReference type="Proteomes" id="UP000190539">
    <property type="component" value="Unassembled WGS sequence"/>
</dbReference>
<comment type="caution">
    <text evidence="2">The sequence shown here is derived from an EMBL/GenBank/DDBJ whole genome shotgun (WGS) entry which is preliminary data.</text>
</comment>
<evidence type="ECO:0008006" key="4">
    <source>
        <dbReference type="Google" id="ProtNLM"/>
    </source>
</evidence>
<dbReference type="AlphaFoldDB" id="A0A1V4A096"/>
<feature type="transmembrane region" description="Helical" evidence="1">
    <location>
        <begin position="195"/>
        <end position="213"/>
    </location>
</feature>
<name>A0A1V4A096_9ACTN</name>